<dbReference type="InterPro" id="IPR008822">
    <property type="entry name" value="Endonuclease_RusA-like"/>
</dbReference>
<name>A0A6M3X555_9ZZZZ</name>
<dbReference type="SUPFAM" id="SSF103084">
    <property type="entry name" value="Holliday junction resolvase RusA"/>
    <property type="match status" value="1"/>
</dbReference>
<evidence type="ECO:0000313" key="1">
    <source>
        <dbReference type="EMBL" id="QJH92587.1"/>
    </source>
</evidence>
<organism evidence="1">
    <name type="scientific">viral metagenome</name>
    <dbReference type="NCBI Taxonomy" id="1070528"/>
    <lineage>
        <taxon>unclassified sequences</taxon>
        <taxon>metagenomes</taxon>
        <taxon>organismal metagenomes</taxon>
    </lineage>
</organism>
<sequence>MKLDLPWEKDLSVNRYRFGRSAPGQRHRARRDHVRAWHESVVWQIRDARIRQHAARTGRNMGWKQIPKPRLPMRVQVWYRWPDRRRRDPDNVHKVIGDAIKVAIGVDDCNFLWTDEEAVVDRENPGFTIRIPDVFE</sequence>
<dbReference type="InterPro" id="IPR036614">
    <property type="entry name" value="RusA-like_sf"/>
</dbReference>
<gene>
    <name evidence="1" type="ORF">MM171A03179_0005</name>
</gene>
<dbReference type="Gene3D" id="3.30.1330.70">
    <property type="entry name" value="Holliday junction resolvase RusA"/>
    <property type="match status" value="1"/>
</dbReference>
<reference evidence="1" key="1">
    <citation type="submission" date="2020-03" db="EMBL/GenBank/DDBJ databases">
        <title>The deep terrestrial virosphere.</title>
        <authorList>
            <person name="Holmfeldt K."/>
            <person name="Nilsson E."/>
            <person name="Simone D."/>
            <person name="Lopez-Fernandez M."/>
            <person name="Wu X."/>
            <person name="de Brujin I."/>
            <person name="Lundin D."/>
            <person name="Andersson A."/>
            <person name="Bertilsson S."/>
            <person name="Dopson M."/>
        </authorList>
    </citation>
    <scope>NUCLEOTIDE SEQUENCE</scope>
    <source>
        <strain evidence="1">MM171A03179</strain>
    </source>
</reference>
<accession>A0A6M3X555</accession>
<dbReference type="EMBL" id="MT143903">
    <property type="protein sequence ID" value="QJH92587.1"/>
    <property type="molecule type" value="Genomic_DNA"/>
</dbReference>
<dbReference type="Pfam" id="PF05866">
    <property type="entry name" value="RusA"/>
    <property type="match status" value="1"/>
</dbReference>
<dbReference type="GO" id="GO:0000287">
    <property type="term" value="F:magnesium ion binding"/>
    <property type="evidence" value="ECO:0007669"/>
    <property type="project" value="InterPro"/>
</dbReference>
<dbReference type="AlphaFoldDB" id="A0A6M3X555"/>
<dbReference type="GO" id="GO:0006281">
    <property type="term" value="P:DNA repair"/>
    <property type="evidence" value="ECO:0007669"/>
    <property type="project" value="InterPro"/>
</dbReference>
<proteinExistence type="predicted"/>
<dbReference type="GO" id="GO:0006310">
    <property type="term" value="P:DNA recombination"/>
    <property type="evidence" value="ECO:0007669"/>
    <property type="project" value="InterPro"/>
</dbReference>
<protein>
    <submittedName>
        <fullName evidence="1">Putative endodeoxyribonuclease</fullName>
    </submittedName>
</protein>